<feature type="transmembrane region" description="Helical" evidence="6">
    <location>
        <begin position="109"/>
        <end position="128"/>
    </location>
</feature>
<dbReference type="GO" id="GO:0005886">
    <property type="term" value="C:plasma membrane"/>
    <property type="evidence" value="ECO:0007669"/>
    <property type="project" value="TreeGrafter"/>
</dbReference>
<dbReference type="PANTHER" id="PTHR38459:SF1">
    <property type="entry name" value="PROPHAGE BACTOPRENOL-LINKED GLUCOSE TRANSLOCASE HOMOLOG"/>
    <property type="match status" value="1"/>
</dbReference>
<name>E6S8S4_INTC7</name>
<proteinExistence type="inferred from homology"/>
<keyword evidence="5 6" id="KW-0472">Membrane</keyword>
<comment type="similarity">
    <text evidence="2">Belongs to the GtrA family.</text>
</comment>
<dbReference type="STRING" id="710696.Intca_0496"/>
<feature type="transmembrane region" description="Helical" evidence="6">
    <location>
        <begin position="82"/>
        <end position="103"/>
    </location>
</feature>
<evidence type="ECO:0000259" key="7">
    <source>
        <dbReference type="Pfam" id="PF04138"/>
    </source>
</evidence>
<dbReference type="InterPro" id="IPR007267">
    <property type="entry name" value="GtrA_DPMS_TM"/>
</dbReference>
<keyword evidence="9" id="KW-1185">Reference proteome</keyword>
<dbReference type="Proteomes" id="UP000008914">
    <property type="component" value="Chromosome"/>
</dbReference>
<accession>E6S8S4</accession>
<comment type="subcellular location">
    <subcellularLocation>
        <location evidence="1">Membrane</location>
        <topology evidence="1">Multi-pass membrane protein</topology>
    </subcellularLocation>
</comment>
<feature type="domain" description="GtrA/DPMS transmembrane" evidence="7">
    <location>
        <begin position="22"/>
        <end position="135"/>
    </location>
</feature>
<reference evidence="8 9" key="1">
    <citation type="journal article" date="2010" name="Stand. Genomic Sci.">
        <title>Complete genome sequence of Intrasporangium calvum type strain (7 KIP).</title>
        <authorList>
            <person name="Del Rio T.G."/>
            <person name="Chertkov O."/>
            <person name="Yasawong M."/>
            <person name="Lucas S."/>
            <person name="Deshpande S."/>
            <person name="Cheng J.F."/>
            <person name="Detter C."/>
            <person name="Tapia R."/>
            <person name="Han C."/>
            <person name="Goodwin L."/>
            <person name="Pitluck S."/>
            <person name="Liolios K."/>
            <person name="Ivanova N."/>
            <person name="Mavromatis K."/>
            <person name="Pati A."/>
            <person name="Chen A."/>
            <person name="Palaniappan K."/>
            <person name="Land M."/>
            <person name="Hauser L."/>
            <person name="Chang Y.J."/>
            <person name="Jeffries C.D."/>
            <person name="Rohde M."/>
            <person name="Pukall R."/>
            <person name="Sikorski J."/>
            <person name="Goker M."/>
            <person name="Woyke T."/>
            <person name="Bristow J."/>
            <person name="Eisen J.A."/>
            <person name="Markowitz V."/>
            <person name="Hugenholtz P."/>
            <person name="Kyrpides N.C."/>
            <person name="Klenk H.P."/>
            <person name="Lapidus A."/>
        </authorList>
    </citation>
    <scope>NUCLEOTIDE SEQUENCE [LARGE SCALE GENOMIC DNA]</scope>
    <source>
        <strain evidence="9">ATCC 23552 / DSM 43043 / JCM 3097 / NBRC 12989 / 7 KIP</strain>
    </source>
</reference>
<dbReference type="GO" id="GO:0000271">
    <property type="term" value="P:polysaccharide biosynthetic process"/>
    <property type="evidence" value="ECO:0007669"/>
    <property type="project" value="InterPro"/>
</dbReference>
<keyword evidence="4 6" id="KW-1133">Transmembrane helix</keyword>
<dbReference type="EMBL" id="CP002343">
    <property type="protein sequence ID" value="ADU47043.1"/>
    <property type="molecule type" value="Genomic_DNA"/>
</dbReference>
<dbReference type="HOGENOM" id="CLU_1893458_0_0_11"/>
<dbReference type="RefSeq" id="WP_013491364.1">
    <property type="nucleotide sequence ID" value="NC_014830.1"/>
</dbReference>
<evidence type="ECO:0000256" key="1">
    <source>
        <dbReference type="ARBA" id="ARBA00004141"/>
    </source>
</evidence>
<dbReference type="eggNOG" id="COG2246">
    <property type="taxonomic scope" value="Bacteria"/>
</dbReference>
<dbReference type="PANTHER" id="PTHR38459">
    <property type="entry name" value="PROPHAGE BACTOPRENOL-LINKED GLUCOSE TRANSLOCASE HOMOLOG"/>
    <property type="match status" value="1"/>
</dbReference>
<dbReference type="KEGG" id="ica:Intca_0496"/>
<dbReference type="AlphaFoldDB" id="E6S8S4"/>
<keyword evidence="3 6" id="KW-0812">Transmembrane</keyword>
<gene>
    <name evidence="8" type="ordered locus">Intca_0496</name>
</gene>
<evidence type="ECO:0000256" key="3">
    <source>
        <dbReference type="ARBA" id="ARBA00022692"/>
    </source>
</evidence>
<evidence type="ECO:0000313" key="8">
    <source>
        <dbReference type="EMBL" id="ADU47043.1"/>
    </source>
</evidence>
<organism evidence="8 9">
    <name type="scientific">Intrasporangium calvum (strain ATCC 23552 / DSM 43043 / JCM 3097 / NBRC 12989 / NCIMB 10167 / NRRL B-3866 / 7 KIP)</name>
    <dbReference type="NCBI Taxonomy" id="710696"/>
    <lineage>
        <taxon>Bacteria</taxon>
        <taxon>Bacillati</taxon>
        <taxon>Actinomycetota</taxon>
        <taxon>Actinomycetes</taxon>
        <taxon>Micrococcales</taxon>
        <taxon>Intrasporangiaceae</taxon>
        <taxon>Intrasporangium</taxon>
    </lineage>
</organism>
<dbReference type="InterPro" id="IPR051401">
    <property type="entry name" value="GtrA_CellWall_Glycosyl"/>
</dbReference>
<sequence length="140" mass="15255">MNRWLSSSKLSSTLRWTHQPARYLVVAGTTSLVYLGLVAGGLALGLHYIAAILVAQVITISFAFPAYRHWVFAPGAEWTKDLARFVSVWSSGAVAGLVMTPLLVELAGWPPMLAQVVALVVVSVGSYLSHRFFTFRHVSP</sequence>
<evidence type="ECO:0000256" key="6">
    <source>
        <dbReference type="SAM" id="Phobius"/>
    </source>
</evidence>
<evidence type="ECO:0000313" key="9">
    <source>
        <dbReference type="Proteomes" id="UP000008914"/>
    </source>
</evidence>
<evidence type="ECO:0000256" key="2">
    <source>
        <dbReference type="ARBA" id="ARBA00009399"/>
    </source>
</evidence>
<dbReference type="Pfam" id="PF04138">
    <property type="entry name" value="GtrA_DPMS_TM"/>
    <property type="match status" value="1"/>
</dbReference>
<feature type="transmembrane region" description="Helical" evidence="6">
    <location>
        <begin position="48"/>
        <end position="70"/>
    </location>
</feature>
<evidence type="ECO:0000256" key="4">
    <source>
        <dbReference type="ARBA" id="ARBA00022989"/>
    </source>
</evidence>
<protein>
    <submittedName>
        <fullName evidence="8">GtrA family protein</fullName>
    </submittedName>
</protein>
<evidence type="ECO:0000256" key="5">
    <source>
        <dbReference type="ARBA" id="ARBA00023136"/>
    </source>
</evidence>
<feature type="transmembrane region" description="Helical" evidence="6">
    <location>
        <begin position="21"/>
        <end position="42"/>
    </location>
</feature>